<evidence type="ECO:0000313" key="4">
    <source>
        <dbReference type="Proteomes" id="UP000199360"/>
    </source>
</evidence>
<evidence type="ECO:0000313" key="3">
    <source>
        <dbReference type="EMBL" id="SCG78447.1"/>
    </source>
</evidence>
<feature type="compositionally biased region" description="Basic and acidic residues" evidence="1">
    <location>
        <begin position="88"/>
        <end position="99"/>
    </location>
</feature>
<dbReference type="InterPro" id="IPR043763">
    <property type="entry name" value="DUF5709"/>
</dbReference>
<dbReference type="EMBL" id="FMDM01000021">
    <property type="protein sequence ID" value="SCG78447.1"/>
    <property type="molecule type" value="Genomic_DNA"/>
</dbReference>
<feature type="region of interest" description="Disordered" evidence="1">
    <location>
        <begin position="1"/>
        <end position="34"/>
    </location>
</feature>
<dbReference type="STRING" id="745366.GA0070213_12128"/>
<dbReference type="Proteomes" id="UP000199360">
    <property type="component" value="Unassembled WGS sequence"/>
</dbReference>
<feature type="domain" description="DUF5709" evidence="2">
    <location>
        <begin position="95"/>
        <end position="141"/>
    </location>
</feature>
<organism evidence="3 4">
    <name type="scientific">Micromonospora humi</name>
    <dbReference type="NCBI Taxonomy" id="745366"/>
    <lineage>
        <taxon>Bacteria</taxon>
        <taxon>Bacillati</taxon>
        <taxon>Actinomycetota</taxon>
        <taxon>Actinomycetes</taxon>
        <taxon>Micromonosporales</taxon>
        <taxon>Micromonosporaceae</taxon>
        <taxon>Micromonospora</taxon>
    </lineage>
</organism>
<evidence type="ECO:0000259" key="2">
    <source>
        <dbReference type="Pfam" id="PF18970"/>
    </source>
</evidence>
<dbReference type="OrthoDB" id="3212066at2"/>
<gene>
    <name evidence="3" type="ORF">GA0070213_12128</name>
</gene>
<reference evidence="4" key="1">
    <citation type="submission" date="2016-06" db="EMBL/GenBank/DDBJ databases">
        <authorList>
            <person name="Varghese N."/>
            <person name="Submissions Spin"/>
        </authorList>
    </citation>
    <scope>NUCLEOTIDE SEQUENCE [LARGE SCALE GENOMIC DNA]</scope>
    <source>
        <strain evidence="4">DSM 45647</strain>
    </source>
</reference>
<dbReference type="Pfam" id="PF18970">
    <property type="entry name" value="DUF5709"/>
    <property type="match status" value="1"/>
</dbReference>
<feature type="compositionally biased region" description="Acidic residues" evidence="1">
    <location>
        <begin position="1"/>
        <end position="30"/>
    </location>
</feature>
<evidence type="ECO:0000256" key="1">
    <source>
        <dbReference type="SAM" id="MobiDB-lite"/>
    </source>
</evidence>
<proteinExistence type="predicted"/>
<accession>A0A1C5K6V6</accession>
<name>A0A1C5K6V6_9ACTN</name>
<sequence>MSDTEQTADEWNVAEDDGVLDASDTLDDSVGDPLDTGIAAADHWTAANRFGTTAAEERAGDSLAHLLAQEEPDVDPYAEEADGDEDELTRRGYERETRSGRLVADDQGFGEDEQADSVAWDVGIDGGAASAEEAAVHVVDDPSGPGDGPLR</sequence>
<dbReference type="AlphaFoldDB" id="A0A1C5K6V6"/>
<feature type="region of interest" description="Disordered" evidence="1">
    <location>
        <begin position="73"/>
        <end position="116"/>
    </location>
</feature>
<dbReference type="RefSeq" id="WP_091071456.1">
    <property type="nucleotide sequence ID" value="NZ_FMDM01000021.1"/>
</dbReference>
<protein>
    <recommendedName>
        <fullName evidence="2">DUF5709 domain-containing protein</fullName>
    </recommendedName>
</protein>
<keyword evidence="4" id="KW-1185">Reference proteome</keyword>
<feature type="compositionally biased region" description="Acidic residues" evidence="1">
    <location>
        <begin position="73"/>
        <end position="87"/>
    </location>
</feature>